<accession>A0ABQ6IEZ7</accession>
<sequence>MADSPTGPFRMTGAYRMYNRENYQACTASAVPGQARDMTVFQDDGGTAYLVYSSEENNSLYIAKAQ</sequence>
<gene>
    <name evidence="1" type="ORF">GCM10025876_26340</name>
</gene>
<proteinExistence type="predicted"/>
<evidence type="ECO:0000313" key="2">
    <source>
        <dbReference type="Proteomes" id="UP001157125"/>
    </source>
</evidence>
<name>A0ABQ6IEZ7_9MICO</name>
<evidence type="ECO:0000313" key="1">
    <source>
        <dbReference type="EMBL" id="GMA36430.1"/>
    </source>
</evidence>
<reference evidence="2" key="1">
    <citation type="journal article" date="2019" name="Int. J. Syst. Evol. Microbiol.">
        <title>The Global Catalogue of Microorganisms (GCM) 10K type strain sequencing project: providing services to taxonomists for standard genome sequencing and annotation.</title>
        <authorList>
            <consortium name="The Broad Institute Genomics Platform"/>
            <consortium name="The Broad Institute Genome Sequencing Center for Infectious Disease"/>
            <person name="Wu L."/>
            <person name="Ma J."/>
        </authorList>
    </citation>
    <scope>NUCLEOTIDE SEQUENCE [LARGE SCALE GENOMIC DNA]</scope>
    <source>
        <strain evidence="2">NBRC 112299</strain>
    </source>
</reference>
<dbReference type="SUPFAM" id="SSF75005">
    <property type="entry name" value="Arabinanase/levansucrase/invertase"/>
    <property type="match status" value="1"/>
</dbReference>
<dbReference type="EMBL" id="BSUN01000001">
    <property type="protein sequence ID" value="GMA36430.1"/>
    <property type="molecule type" value="Genomic_DNA"/>
</dbReference>
<dbReference type="InterPro" id="IPR023296">
    <property type="entry name" value="Glyco_hydro_beta-prop_sf"/>
</dbReference>
<organism evidence="1 2">
    <name type="scientific">Demequina litorisediminis</name>
    <dbReference type="NCBI Taxonomy" id="1849022"/>
    <lineage>
        <taxon>Bacteria</taxon>
        <taxon>Bacillati</taxon>
        <taxon>Actinomycetota</taxon>
        <taxon>Actinomycetes</taxon>
        <taxon>Micrococcales</taxon>
        <taxon>Demequinaceae</taxon>
        <taxon>Demequina</taxon>
    </lineage>
</organism>
<protein>
    <submittedName>
        <fullName evidence="1">Uncharacterized protein</fullName>
    </submittedName>
</protein>
<dbReference type="Gene3D" id="2.115.10.20">
    <property type="entry name" value="Glycosyl hydrolase domain, family 43"/>
    <property type="match status" value="1"/>
</dbReference>
<comment type="caution">
    <text evidence="1">The sequence shown here is derived from an EMBL/GenBank/DDBJ whole genome shotgun (WGS) entry which is preliminary data.</text>
</comment>
<keyword evidence="2" id="KW-1185">Reference proteome</keyword>
<dbReference type="Proteomes" id="UP001157125">
    <property type="component" value="Unassembled WGS sequence"/>
</dbReference>